<keyword evidence="5" id="KW-1185">Reference proteome</keyword>
<reference evidence="3 4" key="1">
    <citation type="submission" date="2018-01" db="EMBL/GenBank/DDBJ databases">
        <title>The whole genome sequencing and assembly of Paenibacillus chitinolyticus KCCM 41400 strain.</title>
        <authorList>
            <person name="Kim J.-Y."/>
            <person name="Park M.-K."/>
            <person name="Lee Y.-J."/>
            <person name="Yi H."/>
            <person name="Bahn Y.-S."/>
            <person name="Kim J.F."/>
            <person name="Lee D.-W."/>
        </authorList>
    </citation>
    <scope>NUCLEOTIDE SEQUENCE [LARGE SCALE GENOMIC DNA]</scope>
    <source>
        <strain evidence="3 4">KCCM 41400</strain>
    </source>
</reference>
<dbReference type="RefSeq" id="WP_042232012.1">
    <property type="nucleotide sequence ID" value="NZ_CP026520.1"/>
</dbReference>
<evidence type="ECO:0000313" key="3">
    <source>
        <dbReference type="EMBL" id="QAV16947.1"/>
    </source>
</evidence>
<proteinExistence type="predicted"/>
<dbReference type="Proteomes" id="UP000288943">
    <property type="component" value="Chromosome"/>
</dbReference>
<dbReference type="OrthoDB" id="2563626at2"/>
<dbReference type="KEGG" id="pchi:PC41400_04295"/>
<evidence type="ECO:0000313" key="4">
    <source>
        <dbReference type="Proteomes" id="UP000288943"/>
    </source>
</evidence>
<dbReference type="PROSITE" id="PS50853">
    <property type="entry name" value="FN3"/>
    <property type="match status" value="1"/>
</dbReference>
<evidence type="ECO:0000259" key="1">
    <source>
        <dbReference type="PROSITE" id="PS50853"/>
    </source>
</evidence>
<gene>
    <name evidence="2" type="ORF">M5X16_22335</name>
    <name evidence="3" type="ORF">PC41400_04295</name>
</gene>
<dbReference type="AlphaFoldDB" id="A0A410WRM5"/>
<dbReference type="InterPro" id="IPR003961">
    <property type="entry name" value="FN3_dom"/>
</dbReference>
<reference evidence="2 5" key="2">
    <citation type="submission" date="2022-05" db="EMBL/GenBank/DDBJ databases">
        <title>Genome Sequencing of Bee-Associated Microbes.</title>
        <authorList>
            <person name="Dunlap C."/>
        </authorList>
    </citation>
    <scope>NUCLEOTIDE SEQUENCE [LARGE SCALE GENOMIC DNA]</scope>
    <source>
        <strain evidence="2 5">NRRL B-23120</strain>
    </source>
</reference>
<evidence type="ECO:0000313" key="5">
    <source>
        <dbReference type="Proteomes" id="UP001527202"/>
    </source>
</evidence>
<protein>
    <submittedName>
        <fullName evidence="2">Ig-like domain-containing protein</fullName>
    </submittedName>
</protein>
<dbReference type="InterPro" id="IPR036116">
    <property type="entry name" value="FN3_sf"/>
</dbReference>
<dbReference type="EMBL" id="CP026520">
    <property type="protein sequence ID" value="QAV16947.1"/>
    <property type="molecule type" value="Genomic_DNA"/>
</dbReference>
<dbReference type="EMBL" id="JAMDMJ010000031">
    <property type="protein sequence ID" value="MCY9598493.1"/>
    <property type="molecule type" value="Genomic_DNA"/>
</dbReference>
<organism evidence="3 4">
    <name type="scientific">Paenibacillus chitinolyticus</name>
    <dbReference type="NCBI Taxonomy" id="79263"/>
    <lineage>
        <taxon>Bacteria</taxon>
        <taxon>Bacillati</taxon>
        <taxon>Bacillota</taxon>
        <taxon>Bacilli</taxon>
        <taxon>Bacillales</taxon>
        <taxon>Paenibacillaceae</taxon>
        <taxon>Paenibacillus</taxon>
    </lineage>
</organism>
<dbReference type="InterPro" id="IPR013783">
    <property type="entry name" value="Ig-like_fold"/>
</dbReference>
<dbReference type="Proteomes" id="UP001527202">
    <property type="component" value="Unassembled WGS sequence"/>
</dbReference>
<sequence length="757" mass="82452">MTSVWNGWKKGFLFALVLLLGLVTFPVSRGNAASLLTIDSHRDGGRLEVGTVRIGGSYAGAYEVELVINGQKVADAHMDDPDGDDAGTWYYDLDTTAYDGEVELIARGKDTATRYNAWSAYTRLTVHNPAAGVPQVTITSPADRDKVSGAAVVAVNVYGASPVKSVEVRINGGNWKRAEKKGNGYSYKWDTKKAGTRTNSIEARATDVRGHTGRSLTTYVQTGGGDGTKPVTVLPRQDRSMWIWENASYNLIRTPGSRQVLDAMAKDTKTFGQDPVTTLYLGVDKLGGADMLEDERPEVRDFVRWAHAQGYRVQALIAGGTVPPYFGTYPRYREDALREFEKVLNYNLASKSAEQFDGVNVDTEPYSLPDFKTGYPDVQIQYLDMLAALMERKEASGLSLPVGPAIPRWYDSSDTAKSITWNGSTKWLSEHIQDTADYIAIMDYRDQADGSVGIIQQAQGEIDYANKIGKPNSVILGVETKDIADGGDPETISFSEEGRSYMERELDKVYAAFEGNAAFGGIALHHYDTLRALPSAWGPGARFWQPPADNRPPSGVKGKPQAAAFDYQRIDLTYGRATDNMEVEGYKIYRSTVRGFKPAEELLAGTARGLTFKDDGLLPDTVYYYRVAAVDASGNEGPASPEVSAKTGVTGLKPMIVDGMQVTYDGTRATVRLKTADMRTGEPVAAAVHGRFTRMGGKYVDGRSAADGTFTAVSELVQADSGEIGFAPRRVMAGGYYWAHAYDKPREASAVWGGAEE</sequence>
<dbReference type="GeneID" id="95374036"/>
<dbReference type="SUPFAM" id="SSF49265">
    <property type="entry name" value="Fibronectin type III"/>
    <property type="match status" value="1"/>
</dbReference>
<accession>A0A410WRM5</accession>
<dbReference type="CDD" id="cd00063">
    <property type="entry name" value="FN3"/>
    <property type="match status" value="1"/>
</dbReference>
<name>A0A410WRM5_9BACL</name>
<dbReference type="Gene3D" id="2.60.40.10">
    <property type="entry name" value="Immunoglobulins"/>
    <property type="match status" value="2"/>
</dbReference>
<evidence type="ECO:0000313" key="2">
    <source>
        <dbReference type="EMBL" id="MCY9598493.1"/>
    </source>
</evidence>
<feature type="domain" description="Fibronectin type-III" evidence="1">
    <location>
        <begin position="552"/>
        <end position="650"/>
    </location>
</feature>
<dbReference type="Pfam" id="PF17957">
    <property type="entry name" value="Big_7"/>
    <property type="match status" value="1"/>
</dbReference>